<organism evidence="1 2">
    <name type="scientific">Fusobacterium periodonticum 1_1_41FAA</name>
    <dbReference type="NCBI Taxonomy" id="469621"/>
    <lineage>
        <taxon>Bacteria</taxon>
        <taxon>Fusobacteriati</taxon>
        <taxon>Fusobacteriota</taxon>
        <taxon>Fusobacteriia</taxon>
        <taxon>Fusobacteriales</taxon>
        <taxon>Fusobacteriaceae</taxon>
        <taxon>Fusobacterium</taxon>
    </lineage>
</organism>
<dbReference type="EMBL" id="GG770383">
    <property type="protein sequence ID" value="EFG27929.2"/>
    <property type="molecule type" value="Genomic_DNA"/>
</dbReference>
<evidence type="ECO:0000313" key="1">
    <source>
        <dbReference type="EMBL" id="EFG27929.2"/>
    </source>
</evidence>
<evidence type="ECO:0000313" key="2">
    <source>
        <dbReference type="Proteomes" id="UP000003964"/>
    </source>
</evidence>
<proteinExistence type="predicted"/>
<reference evidence="1 2" key="1">
    <citation type="submission" date="2010-03" db="EMBL/GenBank/DDBJ databases">
        <title>The Genome Sequence of Fusobacterium sp. 1_1_41FAA.</title>
        <authorList>
            <consortium name="The Broad Institute Genome Sequencing Platform"/>
            <person name="Ward D."/>
            <person name="Earl A."/>
            <person name="Feldgarden M."/>
            <person name="Gevers D."/>
            <person name="Young S.K."/>
            <person name="Zeng Q."/>
            <person name="Koehrsen M."/>
            <person name="Alvarado L."/>
            <person name="Berlin A."/>
            <person name="Borenstein D."/>
            <person name="Chapman S."/>
            <person name="Chen Z."/>
            <person name="Engels R."/>
            <person name="Freedman E."/>
            <person name="Gellesch M."/>
            <person name="Goldberg J."/>
            <person name="Griggs A."/>
            <person name="Gujja S."/>
            <person name="Heilman E."/>
            <person name="Heiman D."/>
            <person name="Hepburn T."/>
            <person name="Howarth C."/>
            <person name="Jen D."/>
            <person name="Larson L."/>
            <person name="Mehta T."/>
            <person name="Park D."/>
            <person name="Pearson M."/>
            <person name="Richards J."/>
            <person name="Roberts A."/>
            <person name="Saif S."/>
            <person name="Shea T."/>
            <person name="Shenoy N."/>
            <person name="Sisk P."/>
            <person name="Stolte C."/>
            <person name="Sykes S."/>
            <person name="Walk T."/>
            <person name="White J."/>
            <person name="Yandava C."/>
            <person name="Strauss J.C."/>
            <person name="Ambrose C.E."/>
            <person name="Allen-Vercoe E."/>
            <person name="Haas B."/>
            <person name="Henn M.R."/>
            <person name="Nusbaum C."/>
            <person name="Birren B."/>
        </authorList>
    </citation>
    <scope>NUCLEOTIDE SEQUENCE [LARGE SCALE GENOMIC DNA]</scope>
    <source>
        <strain evidence="1 2">1_1_41FAA</strain>
    </source>
</reference>
<accession>D6LHQ3</accession>
<dbReference type="AlphaFoldDB" id="D6LHQ3"/>
<name>D6LHQ3_9FUSO</name>
<gene>
    <name evidence="1" type="ORF">HMPREF0400_01262</name>
</gene>
<protein>
    <submittedName>
        <fullName evidence="1">Uncharacterized protein</fullName>
    </submittedName>
</protein>
<sequence length="61" mass="7218">MRKLLFGKKLKINLTFRFFYWKAGCDLVDILKLALAVLMAEKGVVKNEKSEENREERNQDK</sequence>
<dbReference type="Proteomes" id="UP000003964">
    <property type="component" value="Unassembled WGS sequence"/>
</dbReference>